<protein>
    <submittedName>
        <fullName evidence="1">Uncharacterized protein</fullName>
    </submittedName>
</protein>
<dbReference type="AlphaFoldDB" id="A0A1R1C600"/>
<proteinExistence type="predicted"/>
<gene>
    <name evidence="1" type="ORF">BK131_05705</name>
</gene>
<dbReference type="EMBL" id="MRTJ01000001">
    <property type="protein sequence ID" value="OMF17458.1"/>
    <property type="molecule type" value="Genomic_DNA"/>
</dbReference>
<evidence type="ECO:0000313" key="1">
    <source>
        <dbReference type="EMBL" id="OMF17458.1"/>
    </source>
</evidence>
<dbReference type="RefSeq" id="WP_076330738.1">
    <property type="nucleotide sequence ID" value="NZ_MRTJ01000001.1"/>
</dbReference>
<evidence type="ECO:0000313" key="2">
    <source>
        <dbReference type="Proteomes" id="UP000187134"/>
    </source>
</evidence>
<accession>A0A1R1C600</accession>
<organism evidence="1 2">
    <name type="scientific">Paenibacillus amylolyticus</name>
    <dbReference type="NCBI Taxonomy" id="1451"/>
    <lineage>
        <taxon>Bacteria</taxon>
        <taxon>Bacillati</taxon>
        <taxon>Bacillota</taxon>
        <taxon>Bacilli</taxon>
        <taxon>Bacillales</taxon>
        <taxon>Paenibacillaceae</taxon>
        <taxon>Paenibacillus</taxon>
    </lineage>
</organism>
<comment type="caution">
    <text evidence="1">The sequence shown here is derived from an EMBL/GenBank/DDBJ whole genome shotgun (WGS) entry which is preliminary data.</text>
</comment>
<name>A0A1R1C600_PAEAM</name>
<reference evidence="1 2" key="1">
    <citation type="submission" date="2016-11" db="EMBL/GenBank/DDBJ databases">
        <title>Paenibacillus species isolates.</title>
        <authorList>
            <person name="Beno S.M."/>
        </authorList>
    </citation>
    <scope>NUCLEOTIDE SEQUENCE [LARGE SCALE GENOMIC DNA]</scope>
    <source>
        <strain evidence="1 2">FSL H8-0246</strain>
    </source>
</reference>
<dbReference type="Proteomes" id="UP000187134">
    <property type="component" value="Unassembled WGS sequence"/>
</dbReference>
<sequence>MNTATLCAIAKRKKRIFKQRMKVMDSIFELIFESLFNRLELKIKQFKAQVIYKTYSKKNNWINGSLNNKTYKEIILNNEVLLNLFLDKEYRNNNLKEEQTRIAYIENIKKVVQK</sequence>